<accession>A0A2C9URV6</accession>
<evidence type="ECO:0000313" key="2">
    <source>
        <dbReference type="EMBL" id="OAY33575.1"/>
    </source>
</evidence>
<gene>
    <name evidence="2" type="ORF">MANES_13G108300</name>
</gene>
<reference evidence="2" key="1">
    <citation type="submission" date="2016-02" db="EMBL/GenBank/DDBJ databases">
        <title>WGS assembly of Manihot esculenta.</title>
        <authorList>
            <person name="Bredeson J.V."/>
            <person name="Prochnik S.E."/>
            <person name="Lyons J.B."/>
            <person name="Schmutz J."/>
            <person name="Grimwood J."/>
            <person name="Vrebalov J."/>
            <person name="Bart R.S."/>
            <person name="Amuge T."/>
            <person name="Ferguson M.E."/>
            <person name="Green R."/>
            <person name="Putnam N."/>
            <person name="Stites J."/>
            <person name="Rounsley S."/>
            <person name="Rokhsar D.S."/>
        </authorList>
    </citation>
    <scope>NUCLEOTIDE SEQUENCE [LARGE SCALE GENOMIC DNA]</scope>
    <source>
        <tissue evidence="2">Leaf</tissue>
    </source>
</reference>
<name>A0A2C9URV6_MANES</name>
<dbReference type="AlphaFoldDB" id="A0A2C9URV6"/>
<protein>
    <submittedName>
        <fullName evidence="2">Uncharacterized protein</fullName>
    </submittedName>
</protein>
<sequence>MYFIIISFIYKVYMEAGQGPTGAWQAAGEKVAWAQHFIEVDSCSGGAAELGWSWADRGVDDRRPTDSSARFDGHGGRGCQPGLEQDRPHGRTTAGLQRARQLLAIK</sequence>
<evidence type="ECO:0000256" key="1">
    <source>
        <dbReference type="SAM" id="MobiDB-lite"/>
    </source>
</evidence>
<proteinExistence type="predicted"/>
<feature type="region of interest" description="Disordered" evidence="1">
    <location>
        <begin position="59"/>
        <end position="94"/>
    </location>
</feature>
<feature type="compositionally biased region" description="Basic and acidic residues" evidence="1">
    <location>
        <begin position="59"/>
        <end position="75"/>
    </location>
</feature>
<organism evidence="2">
    <name type="scientific">Manihot esculenta</name>
    <name type="common">Cassava</name>
    <name type="synonym">Jatropha manihot</name>
    <dbReference type="NCBI Taxonomy" id="3983"/>
    <lineage>
        <taxon>Eukaryota</taxon>
        <taxon>Viridiplantae</taxon>
        <taxon>Streptophyta</taxon>
        <taxon>Embryophyta</taxon>
        <taxon>Tracheophyta</taxon>
        <taxon>Spermatophyta</taxon>
        <taxon>Magnoliopsida</taxon>
        <taxon>eudicotyledons</taxon>
        <taxon>Gunneridae</taxon>
        <taxon>Pentapetalae</taxon>
        <taxon>rosids</taxon>
        <taxon>fabids</taxon>
        <taxon>Malpighiales</taxon>
        <taxon>Euphorbiaceae</taxon>
        <taxon>Crotonoideae</taxon>
        <taxon>Manihoteae</taxon>
        <taxon>Manihot</taxon>
    </lineage>
</organism>
<dbReference type="EMBL" id="CM004399">
    <property type="protein sequence ID" value="OAY33575.1"/>
    <property type="molecule type" value="Genomic_DNA"/>
</dbReference>